<protein>
    <submittedName>
        <fullName evidence="3">CDP-glucose 4,6-dehydratase</fullName>
        <ecNumber evidence="3">4.2.1.45</ecNumber>
    </submittedName>
</protein>
<dbReference type="Gene3D" id="3.40.50.720">
    <property type="entry name" value="NAD(P)-binding Rossmann-like Domain"/>
    <property type="match status" value="1"/>
</dbReference>
<name>A0ABS2GCW9_9FIRM</name>
<dbReference type="EMBL" id="JACSNV010000016">
    <property type="protein sequence ID" value="MBM6878560.1"/>
    <property type="molecule type" value="Genomic_DNA"/>
</dbReference>
<evidence type="ECO:0000313" key="3">
    <source>
        <dbReference type="EMBL" id="MBM6878560.1"/>
    </source>
</evidence>
<dbReference type="NCBIfam" id="TIGR02622">
    <property type="entry name" value="CDP_4_6_dhtase"/>
    <property type="match status" value="1"/>
</dbReference>
<comment type="similarity">
    <text evidence="1">Belongs to the NAD(P)-dependent epimerase/dehydratase family.</text>
</comment>
<dbReference type="Gene3D" id="3.90.25.10">
    <property type="entry name" value="UDP-galactose 4-epimerase, domain 1"/>
    <property type="match status" value="1"/>
</dbReference>
<evidence type="ECO:0000256" key="1">
    <source>
        <dbReference type="ARBA" id="ARBA00007637"/>
    </source>
</evidence>
<accession>A0ABS2GCW9</accession>
<evidence type="ECO:0000313" key="4">
    <source>
        <dbReference type="Proteomes" id="UP000729290"/>
    </source>
</evidence>
<dbReference type="RefSeq" id="WP_205132893.1">
    <property type="nucleotide sequence ID" value="NZ_JACSNT010000003.1"/>
</dbReference>
<keyword evidence="3" id="KW-0456">Lyase</keyword>
<dbReference type="Pfam" id="PF01370">
    <property type="entry name" value="Epimerase"/>
    <property type="match status" value="1"/>
</dbReference>
<organism evidence="3 4">
    <name type="scientific">Anaerotignum lactatifermentans</name>
    <dbReference type="NCBI Taxonomy" id="160404"/>
    <lineage>
        <taxon>Bacteria</taxon>
        <taxon>Bacillati</taxon>
        <taxon>Bacillota</taxon>
        <taxon>Clostridia</taxon>
        <taxon>Lachnospirales</taxon>
        <taxon>Anaerotignaceae</taxon>
        <taxon>Anaerotignum</taxon>
    </lineage>
</organism>
<evidence type="ECO:0000259" key="2">
    <source>
        <dbReference type="Pfam" id="PF01370"/>
    </source>
</evidence>
<feature type="domain" description="NAD-dependent epimerase/dehydratase" evidence="2">
    <location>
        <begin position="16"/>
        <end position="238"/>
    </location>
</feature>
<keyword evidence="4" id="KW-1185">Reference proteome</keyword>
<dbReference type="InterPro" id="IPR013445">
    <property type="entry name" value="CDP_4_6_deHydtase"/>
</dbReference>
<dbReference type="InterPro" id="IPR036291">
    <property type="entry name" value="NAD(P)-bd_dom_sf"/>
</dbReference>
<proteinExistence type="inferred from homology"/>
<dbReference type="Proteomes" id="UP000729290">
    <property type="component" value="Unassembled WGS sequence"/>
</dbReference>
<dbReference type="EC" id="4.2.1.45" evidence="3"/>
<dbReference type="SUPFAM" id="SSF51735">
    <property type="entry name" value="NAD(P)-binding Rossmann-fold domains"/>
    <property type="match status" value="1"/>
</dbReference>
<reference evidence="3 4" key="1">
    <citation type="journal article" date="2021" name="Sci. Rep.">
        <title>The distribution of antibiotic resistance genes in chicken gut microbiota commensals.</title>
        <authorList>
            <person name="Juricova H."/>
            <person name="Matiasovicova J."/>
            <person name="Kubasova T."/>
            <person name="Cejkova D."/>
            <person name="Rychlik I."/>
        </authorList>
    </citation>
    <scope>NUCLEOTIDE SEQUENCE [LARGE SCALE GENOMIC DNA]</scope>
    <source>
        <strain evidence="3 4">An431b</strain>
    </source>
</reference>
<sequence length="357" mass="40207">MEDLAGMRNFYRGRHVLVTGHTGFKGTWLCHTLKLLGAEVWGFSLPPVWESMYRCCPPEVHSVYGDLRGAELWRTVGRARPEVVFHLAAQPLVQAGYERPLETYEVNALGTARLLEALRQTGGAPSVVVVTTDKVYSQTAGRCGEEDRLDGFDPYSSSKSCAELISACYRRCFLAGQGTALSCVRAGNVIGGGDFGRYRILPDCIRAAMAGEPVRLRHPQGIRPYQFVLEPISAYLLLGWRQWEEPTLADSYNVAPKEEEEVTNQELAELFCRHWGPGATWETMEERNFGPEREILRLDGGKIAQRLGWRPLWGTERAVAQTVRWAKCMESGGDLRRETLAQIHTYFQEREERHDGA</sequence>
<dbReference type="GO" id="GO:0047733">
    <property type="term" value="F:CDP-glucose 4,6-dehydratase activity"/>
    <property type="evidence" value="ECO:0007669"/>
    <property type="project" value="UniProtKB-EC"/>
</dbReference>
<comment type="caution">
    <text evidence="3">The sequence shown here is derived from an EMBL/GenBank/DDBJ whole genome shotgun (WGS) entry which is preliminary data.</text>
</comment>
<dbReference type="PANTHER" id="PTHR43000">
    <property type="entry name" value="DTDP-D-GLUCOSE 4,6-DEHYDRATASE-RELATED"/>
    <property type="match status" value="1"/>
</dbReference>
<gene>
    <name evidence="3" type="primary">rfbG</name>
    <name evidence="3" type="ORF">H9X83_10395</name>
</gene>
<dbReference type="InterPro" id="IPR001509">
    <property type="entry name" value="Epimerase_deHydtase"/>
</dbReference>